<protein>
    <submittedName>
        <fullName evidence="1">Uncharacterized protein</fullName>
    </submittedName>
</protein>
<accession>A0ACC0B9T0</accession>
<comment type="caution">
    <text evidence="1">The sequence shown here is derived from an EMBL/GenBank/DDBJ whole genome shotgun (WGS) entry which is preliminary data.</text>
</comment>
<dbReference type="Proteomes" id="UP001060085">
    <property type="component" value="Linkage Group LG04"/>
</dbReference>
<evidence type="ECO:0000313" key="1">
    <source>
        <dbReference type="EMBL" id="KAI5669401.1"/>
    </source>
</evidence>
<gene>
    <name evidence="1" type="ORF">M9H77_19254</name>
</gene>
<keyword evidence="2" id="KW-1185">Reference proteome</keyword>
<dbReference type="EMBL" id="CM044704">
    <property type="protein sequence ID" value="KAI5669401.1"/>
    <property type="molecule type" value="Genomic_DNA"/>
</dbReference>
<name>A0ACC0B9T0_CATRO</name>
<sequence>MCNNIGLTTNIIYLLVNLLGLLQAVANTLPNNFKKHFLRYALKDKLWNCARATHPNKFKDGFETLKVLDPHADSWLEKSNHFSHGIEREVPRPLLKLKLHSQLKSAKKRKPDENVSSNKGRIIKMSKVSSGINVTNVEDELMDDIIASIDIPEGYSMSNVIQFNTNEEDENGLQAATRRLAPLTEQNGFFLSLDSCAIFFNFGLIPLWIHLVSLDNAF</sequence>
<evidence type="ECO:0000313" key="2">
    <source>
        <dbReference type="Proteomes" id="UP001060085"/>
    </source>
</evidence>
<proteinExistence type="predicted"/>
<organism evidence="1 2">
    <name type="scientific">Catharanthus roseus</name>
    <name type="common">Madagascar periwinkle</name>
    <name type="synonym">Vinca rosea</name>
    <dbReference type="NCBI Taxonomy" id="4058"/>
    <lineage>
        <taxon>Eukaryota</taxon>
        <taxon>Viridiplantae</taxon>
        <taxon>Streptophyta</taxon>
        <taxon>Embryophyta</taxon>
        <taxon>Tracheophyta</taxon>
        <taxon>Spermatophyta</taxon>
        <taxon>Magnoliopsida</taxon>
        <taxon>eudicotyledons</taxon>
        <taxon>Gunneridae</taxon>
        <taxon>Pentapetalae</taxon>
        <taxon>asterids</taxon>
        <taxon>lamiids</taxon>
        <taxon>Gentianales</taxon>
        <taxon>Apocynaceae</taxon>
        <taxon>Rauvolfioideae</taxon>
        <taxon>Vinceae</taxon>
        <taxon>Catharanthinae</taxon>
        <taxon>Catharanthus</taxon>
    </lineage>
</organism>
<reference evidence="2" key="1">
    <citation type="journal article" date="2023" name="Nat. Plants">
        <title>Single-cell RNA sequencing provides a high-resolution roadmap for understanding the multicellular compartmentation of specialized metabolism.</title>
        <authorList>
            <person name="Sun S."/>
            <person name="Shen X."/>
            <person name="Li Y."/>
            <person name="Li Y."/>
            <person name="Wang S."/>
            <person name="Li R."/>
            <person name="Zhang H."/>
            <person name="Shen G."/>
            <person name="Guo B."/>
            <person name="Wei J."/>
            <person name="Xu J."/>
            <person name="St-Pierre B."/>
            <person name="Chen S."/>
            <person name="Sun C."/>
        </authorList>
    </citation>
    <scope>NUCLEOTIDE SEQUENCE [LARGE SCALE GENOMIC DNA]</scope>
</reference>